<evidence type="ECO:0000313" key="2">
    <source>
        <dbReference type="EMBL" id="TKX19332.1"/>
    </source>
</evidence>
<feature type="chain" id="PRO_5020975155" description="Malate dehydrogenase" evidence="1">
    <location>
        <begin position="19"/>
        <end position="251"/>
    </location>
</feature>
<feature type="signal peptide" evidence="1">
    <location>
        <begin position="1"/>
        <end position="18"/>
    </location>
</feature>
<name>A0A4V6DT55_9PEZI</name>
<dbReference type="InterPro" id="IPR021851">
    <property type="entry name" value="DUF3455"/>
</dbReference>
<evidence type="ECO:0000256" key="1">
    <source>
        <dbReference type="SAM" id="SignalP"/>
    </source>
</evidence>
<dbReference type="AlphaFoldDB" id="A0A4V6DT55"/>
<protein>
    <recommendedName>
        <fullName evidence="4">Malate dehydrogenase</fullName>
    </recommendedName>
</protein>
<reference evidence="2 3" key="1">
    <citation type="submission" date="2018-02" db="EMBL/GenBank/DDBJ databases">
        <title>Draft genome sequences of Elsinoe sp., causing black scab on jojoba.</title>
        <authorList>
            <person name="Stodart B."/>
            <person name="Jeffress S."/>
            <person name="Ash G."/>
            <person name="Arun Chinnappa K."/>
        </authorList>
    </citation>
    <scope>NUCLEOTIDE SEQUENCE [LARGE SCALE GENOMIC DNA]</scope>
    <source>
        <strain evidence="2 3">Hillstone_2</strain>
    </source>
</reference>
<evidence type="ECO:0008006" key="4">
    <source>
        <dbReference type="Google" id="ProtNLM"/>
    </source>
</evidence>
<evidence type="ECO:0000313" key="3">
    <source>
        <dbReference type="Proteomes" id="UP000308133"/>
    </source>
</evidence>
<dbReference type="Proteomes" id="UP000308133">
    <property type="component" value="Unassembled WGS sequence"/>
</dbReference>
<comment type="caution">
    <text evidence="2">The sequence shown here is derived from an EMBL/GenBank/DDBJ whole genome shotgun (WGS) entry which is preliminary data.</text>
</comment>
<accession>A0A4V6DT55</accession>
<sequence>MRCVNLLFSLLLATITTASPVASESRKSLHRKDDDFIDYGRRIAAGTCGKCDLSKAQLPQAPNPLPLPTGSLSHVVIGRGTQNYTCDTSNSSAVPVAVGAVATLFNVTCLAVESPDLVARLANIALDLPIPFNVQDDADSPSYYGLSGYHYFLDGTTAFFNLDTDKHTFGEGAFKKANATDAPQGSMVGPKNKGNGAVPWLLLKAYQGYGDFQVYTEVYRVRTAGGSPPKTCAGQKANIQIQYATEYWFYS</sequence>
<dbReference type="PANTHER" id="PTHR35567:SF1">
    <property type="entry name" value="CONSERVED FUNGAL PROTEIN (AFU_ORTHOLOGUE AFUA_1G14230)"/>
    <property type="match status" value="1"/>
</dbReference>
<proteinExistence type="predicted"/>
<dbReference type="Pfam" id="PF11937">
    <property type="entry name" value="DUF3455"/>
    <property type="match status" value="1"/>
</dbReference>
<dbReference type="EMBL" id="PTQR01000116">
    <property type="protein sequence ID" value="TKX19332.1"/>
    <property type="molecule type" value="Genomic_DNA"/>
</dbReference>
<keyword evidence="1" id="KW-0732">Signal</keyword>
<gene>
    <name evidence="2" type="ORF">C1H76_8518</name>
</gene>
<organism evidence="2 3">
    <name type="scientific">Elsinoe australis</name>
    <dbReference type="NCBI Taxonomy" id="40998"/>
    <lineage>
        <taxon>Eukaryota</taxon>
        <taxon>Fungi</taxon>
        <taxon>Dikarya</taxon>
        <taxon>Ascomycota</taxon>
        <taxon>Pezizomycotina</taxon>
        <taxon>Dothideomycetes</taxon>
        <taxon>Dothideomycetidae</taxon>
        <taxon>Myriangiales</taxon>
        <taxon>Elsinoaceae</taxon>
        <taxon>Elsinoe</taxon>
    </lineage>
</organism>
<dbReference type="PANTHER" id="PTHR35567">
    <property type="entry name" value="MALATE DEHYDROGENASE (AFU_ORTHOLOGUE AFUA_2G13800)"/>
    <property type="match status" value="1"/>
</dbReference>